<dbReference type="SUPFAM" id="SSF47413">
    <property type="entry name" value="lambda repressor-like DNA-binding domains"/>
    <property type="match status" value="1"/>
</dbReference>
<evidence type="ECO:0000259" key="2">
    <source>
        <dbReference type="PROSITE" id="PS50943"/>
    </source>
</evidence>
<dbReference type="InterPro" id="IPR001387">
    <property type="entry name" value="Cro/C1-type_HTH"/>
</dbReference>
<sequence length="56" mass="6506">MSFRTNLQYLRAQRNMTQEQLAMLLGVSRQAISKWEEGLSRDGQAAYDLRPVRLHA</sequence>
<protein>
    <submittedName>
        <fullName evidence="3">Helix-turn-helix</fullName>
    </submittedName>
</protein>
<feature type="domain" description="HTH cro/C1-type" evidence="2">
    <location>
        <begin position="7"/>
        <end position="38"/>
    </location>
</feature>
<dbReference type="Gene3D" id="1.10.260.40">
    <property type="entry name" value="lambda repressor-like DNA-binding domains"/>
    <property type="match status" value="1"/>
</dbReference>
<dbReference type="PROSITE" id="PS50943">
    <property type="entry name" value="HTH_CROC1"/>
    <property type="match status" value="1"/>
</dbReference>
<dbReference type="PANTHER" id="PTHR46558">
    <property type="entry name" value="TRACRIPTIONAL REGULATORY PROTEIN-RELATED-RELATED"/>
    <property type="match status" value="1"/>
</dbReference>
<accession>A0A6N2RGT6</accession>
<dbReference type="EMBL" id="CACRSV010000007">
    <property type="protein sequence ID" value="VYS80217.1"/>
    <property type="molecule type" value="Genomic_DNA"/>
</dbReference>
<evidence type="ECO:0000313" key="3">
    <source>
        <dbReference type="EMBL" id="VYS80217.1"/>
    </source>
</evidence>
<reference evidence="3" key="1">
    <citation type="submission" date="2019-11" db="EMBL/GenBank/DDBJ databases">
        <authorList>
            <person name="Feng L."/>
        </authorList>
    </citation>
    <scope>NUCLEOTIDE SEQUENCE</scope>
    <source>
        <strain evidence="3">BlongumLFYP82</strain>
    </source>
</reference>
<dbReference type="GO" id="GO:0003677">
    <property type="term" value="F:DNA binding"/>
    <property type="evidence" value="ECO:0007669"/>
    <property type="project" value="UniProtKB-KW"/>
</dbReference>
<keyword evidence="1" id="KW-0238">DNA-binding</keyword>
<evidence type="ECO:0000256" key="1">
    <source>
        <dbReference type="ARBA" id="ARBA00023125"/>
    </source>
</evidence>
<name>A0A6N2RGT6_BIFLN</name>
<dbReference type="Pfam" id="PF01381">
    <property type="entry name" value="HTH_3"/>
    <property type="match status" value="1"/>
</dbReference>
<gene>
    <name evidence="3" type="ORF">BLLFYP82_00659</name>
</gene>
<organism evidence="3">
    <name type="scientific">Bifidobacterium longum</name>
    <dbReference type="NCBI Taxonomy" id="216816"/>
    <lineage>
        <taxon>Bacteria</taxon>
        <taxon>Bacillati</taxon>
        <taxon>Actinomycetota</taxon>
        <taxon>Actinomycetes</taxon>
        <taxon>Bifidobacteriales</taxon>
        <taxon>Bifidobacteriaceae</taxon>
        <taxon>Bifidobacterium</taxon>
    </lineage>
</organism>
<dbReference type="AlphaFoldDB" id="A0A6N2RGT6"/>
<dbReference type="PANTHER" id="PTHR46558:SF11">
    <property type="entry name" value="HTH-TYPE TRANSCRIPTIONAL REGULATOR XRE"/>
    <property type="match status" value="1"/>
</dbReference>
<dbReference type="SMART" id="SM00530">
    <property type="entry name" value="HTH_XRE"/>
    <property type="match status" value="1"/>
</dbReference>
<dbReference type="CDD" id="cd00093">
    <property type="entry name" value="HTH_XRE"/>
    <property type="match status" value="1"/>
</dbReference>
<dbReference type="InterPro" id="IPR010982">
    <property type="entry name" value="Lambda_DNA-bd_dom_sf"/>
</dbReference>
<proteinExistence type="predicted"/>